<proteinExistence type="predicted"/>
<feature type="non-terminal residue" evidence="1">
    <location>
        <position position="85"/>
    </location>
</feature>
<dbReference type="Proteomes" id="UP000789901">
    <property type="component" value="Unassembled WGS sequence"/>
</dbReference>
<comment type="caution">
    <text evidence="1">The sequence shown here is derived from an EMBL/GenBank/DDBJ whole genome shotgun (WGS) entry which is preliminary data.</text>
</comment>
<name>A0ABN7V7D8_GIGMA</name>
<gene>
    <name evidence="1" type="ORF">GMARGA_LOCUS14525</name>
</gene>
<evidence type="ECO:0000313" key="1">
    <source>
        <dbReference type="EMBL" id="CAG8732476.1"/>
    </source>
</evidence>
<sequence length="85" mass="9413">MTKDTKGVVGGIVEIDLNKKKALKCYQKSSGISNTKKMNEGRTYNLDGAIVAMEKRVDCKVDEGQFPRLDDVDRTCAIGHCYKKG</sequence>
<reference evidence="1 2" key="1">
    <citation type="submission" date="2021-06" db="EMBL/GenBank/DDBJ databases">
        <authorList>
            <person name="Kallberg Y."/>
            <person name="Tangrot J."/>
            <person name="Rosling A."/>
        </authorList>
    </citation>
    <scope>NUCLEOTIDE SEQUENCE [LARGE SCALE GENOMIC DNA]</scope>
    <source>
        <strain evidence="1 2">120-4 pot B 10/14</strain>
    </source>
</reference>
<evidence type="ECO:0000313" key="2">
    <source>
        <dbReference type="Proteomes" id="UP000789901"/>
    </source>
</evidence>
<dbReference type="EMBL" id="CAJVQB010009665">
    <property type="protein sequence ID" value="CAG8732476.1"/>
    <property type="molecule type" value="Genomic_DNA"/>
</dbReference>
<keyword evidence="2" id="KW-1185">Reference proteome</keyword>
<accession>A0ABN7V7D8</accession>
<protein>
    <submittedName>
        <fullName evidence="1">9577_t:CDS:1</fullName>
    </submittedName>
</protein>
<organism evidence="1 2">
    <name type="scientific">Gigaspora margarita</name>
    <dbReference type="NCBI Taxonomy" id="4874"/>
    <lineage>
        <taxon>Eukaryota</taxon>
        <taxon>Fungi</taxon>
        <taxon>Fungi incertae sedis</taxon>
        <taxon>Mucoromycota</taxon>
        <taxon>Glomeromycotina</taxon>
        <taxon>Glomeromycetes</taxon>
        <taxon>Diversisporales</taxon>
        <taxon>Gigasporaceae</taxon>
        <taxon>Gigaspora</taxon>
    </lineage>
</organism>